<dbReference type="CDD" id="cd21608">
    <property type="entry name" value="RRM2_NsCP33_like"/>
    <property type="match status" value="1"/>
</dbReference>
<dbReference type="AlphaFoldDB" id="W7QU10"/>
<reference evidence="3 4" key="1">
    <citation type="journal article" date="2014" name="Genome Announc.">
        <title>Draft Genome Sequence of the Agar-Degrading Bacterium Catenovulum sp. Strain DS-2, Isolated from Intestines of Haliotis diversicolor.</title>
        <authorList>
            <person name="Shan D."/>
            <person name="Li X."/>
            <person name="Gu Z."/>
            <person name="Wei G."/>
            <person name="Gao Z."/>
            <person name="Shao Z."/>
        </authorList>
    </citation>
    <scope>NUCLEOTIDE SEQUENCE [LARGE SCALE GENOMIC DNA]</scope>
    <source>
        <strain evidence="3 4">DS-2</strain>
    </source>
</reference>
<dbReference type="RefSeq" id="WP_035013378.1">
    <property type="nucleotide sequence ID" value="NZ_ARZY01000005.1"/>
</dbReference>
<proteinExistence type="predicted"/>
<dbReference type="GO" id="GO:0003723">
    <property type="term" value="F:RNA binding"/>
    <property type="evidence" value="ECO:0007669"/>
    <property type="project" value="UniProtKB-KW"/>
</dbReference>
<dbReference type="STRING" id="1328313.DS2_04115"/>
<dbReference type="InterPro" id="IPR003954">
    <property type="entry name" value="RRM_euk-type"/>
</dbReference>
<feature type="domain" description="RRM" evidence="2">
    <location>
        <begin position="1"/>
        <end position="79"/>
    </location>
</feature>
<dbReference type="SUPFAM" id="SSF54928">
    <property type="entry name" value="RNA-binding domain, RBD"/>
    <property type="match status" value="1"/>
</dbReference>
<organism evidence="3 4">
    <name type="scientific">Catenovulum agarivorans DS-2</name>
    <dbReference type="NCBI Taxonomy" id="1328313"/>
    <lineage>
        <taxon>Bacteria</taxon>
        <taxon>Pseudomonadati</taxon>
        <taxon>Pseudomonadota</taxon>
        <taxon>Gammaproteobacteria</taxon>
        <taxon>Alteromonadales</taxon>
        <taxon>Alteromonadaceae</taxon>
        <taxon>Catenovulum</taxon>
    </lineage>
</organism>
<dbReference type="InterPro" id="IPR052462">
    <property type="entry name" value="SLIRP/GR-RBP-like"/>
</dbReference>
<dbReference type="PANTHER" id="PTHR48027">
    <property type="entry name" value="HETEROGENEOUS NUCLEAR RIBONUCLEOPROTEIN 87F-RELATED"/>
    <property type="match status" value="1"/>
</dbReference>
<sequence>MNIYVGNLPYKYSENELRETFAAFGRVSRVKIVLDRETGRSKGFAFVEMENKADGEAAVKNLHGTEIMGRTLTVNEARPRPVKRPQRRAPA</sequence>
<dbReference type="Pfam" id="PF00076">
    <property type="entry name" value="RRM_1"/>
    <property type="match status" value="1"/>
</dbReference>
<dbReference type="InterPro" id="IPR035979">
    <property type="entry name" value="RBD_domain_sf"/>
</dbReference>
<dbReference type="InterPro" id="IPR012677">
    <property type="entry name" value="Nucleotide-bd_a/b_plait_sf"/>
</dbReference>
<accession>W7QU10</accession>
<dbReference type="SMART" id="SM00361">
    <property type="entry name" value="RRM_1"/>
    <property type="match status" value="1"/>
</dbReference>
<keyword evidence="4" id="KW-1185">Reference proteome</keyword>
<dbReference type="InterPro" id="IPR048289">
    <property type="entry name" value="RRM2_NsCP33-like"/>
</dbReference>
<gene>
    <name evidence="3" type="ORF">DS2_04115</name>
</gene>
<evidence type="ECO:0000259" key="2">
    <source>
        <dbReference type="PROSITE" id="PS50102"/>
    </source>
</evidence>
<evidence type="ECO:0000256" key="1">
    <source>
        <dbReference type="ARBA" id="ARBA00022884"/>
    </source>
</evidence>
<dbReference type="EMBL" id="ARZY01000005">
    <property type="protein sequence ID" value="EWH11328.1"/>
    <property type="molecule type" value="Genomic_DNA"/>
</dbReference>
<name>W7QU10_9ALTE</name>
<keyword evidence="1" id="KW-0694">RNA-binding</keyword>
<comment type="caution">
    <text evidence="3">The sequence shown here is derived from an EMBL/GenBank/DDBJ whole genome shotgun (WGS) entry which is preliminary data.</text>
</comment>
<evidence type="ECO:0000313" key="4">
    <source>
        <dbReference type="Proteomes" id="UP000019276"/>
    </source>
</evidence>
<dbReference type="eggNOG" id="COG0724">
    <property type="taxonomic scope" value="Bacteria"/>
</dbReference>
<dbReference type="Proteomes" id="UP000019276">
    <property type="component" value="Unassembled WGS sequence"/>
</dbReference>
<dbReference type="OrthoDB" id="9798855at2"/>
<dbReference type="PATRIC" id="fig|1328313.3.peg.851"/>
<dbReference type="InterPro" id="IPR000504">
    <property type="entry name" value="RRM_dom"/>
</dbReference>
<dbReference type="Gene3D" id="3.30.70.330">
    <property type="match status" value="1"/>
</dbReference>
<evidence type="ECO:0000313" key="3">
    <source>
        <dbReference type="EMBL" id="EWH11328.1"/>
    </source>
</evidence>
<protein>
    <submittedName>
        <fullName evidence="3">RNA-binding protein</fullName>
    </submittedName>
</protein>
<dbReference type="SMART" id="SM00360">
    <property type="entry name" value="RRM"/>
    <property type="match status" value="1"/>
</dbReference>
<dbReference type="PROSITE" id="PS50102">
    <property type="entry name" value="RRM"/>
    <property type="match status" value="1"/>
</dbReference>